<evidence type="ECO:0000313" key="2">
    <source>
        <dbReference type="EMBL" id="KOH43327.1"/>
    </source>
</evidence>
<dbReference type="STRING" id="1409788.NC99_38870"/>
<dbReference type="InterPro" id="IPR006827">
    <property type="entry name" value="Lant_deHydtase_N"/>
</dbReference>
<comment type="caution">
    <text evidence="2">The sequence shown here is derived from an EMBL/GenBank/DDBJ whole genome shotgun (WGS) entry which is preliminary data.</text>
</comment>
<proteinExistence type="predicted"/>
<gene>
    <name evidence="2" type="ORF">NC99_38870</name>
</gene>
<organism evidence="2 3">
    <name type="scientific">Sunxiuqinia dokdonensis</name>
    <dbReference type="NCBI Taxonomy" id="1409788"/>
    <lineage>
        <taxon>Bacteria</taxon>
        <taxon>Pseudomonadati</taxon>
        <taxon>Bacteroidota</taxon>
        <taxon>Bacteroidia</taxon>
        <taxon>Marinilabiliales</taxon>
        <taxon>Prolixibacteraceae</taxon>
        <taxon>Sunxiuqinia</taxon>
    </lineage>
</organism>
<dbReference type="RefSeq" id="WP_082326559.1">
    <property type="nucleotide sequence ID" value="NZ_LGIA01000192.1"/>
</dbReference>
<evidence type="ECO:0000313" key="3">
    <source>
        <dbReference type="Proteomes" id="UP000036958"/>
    </source>
</evidence>
<sequence length="757" mass="87228">MRTKQYNFYSFYLKTMSGKFKATFQKFHSFIFRTSICPLNILNEECTTVDSSWANNSIFHEATFLASPVLTNEIQPELVRKKASIKLLKSRISLLKYYVRMHTRCTPFGLFAGCGVGEIGQHSYIELAELNKFKSSTRLDMSYLCALIQDVSKTELIKNQARYYPNTSLYESGKDLRYTEYHFFKAKRKFTLSQAEQTEYLQKVLQKAANGETIDGMANLLVDEDITIEYAREYINELINNQILASELDPSVTGDDLLTQFIGKLEDFDGTEEIISSLKEIEASLQNIDNNPIGRPIALYESVKEQLKPFETNYDEKYLFQSDLFVAPKQASVSDTICNTAYQAIKAFNRLTPPYENPLLEKFRKDFYKKYEDEEISLLQALDVEAGAGFGKIDGQNGDIAPLLEGVFFAGQQFIVQDIKITPVQRMLLKKYDDFLKDGQTKEIRITDQDLEPFPETWDDLPDTISVMIEVIRTEECFEDPLITMGQAGGSSASSLLGRFCYLDEKIHKHVKQITEKEQELNPDKVLAEIVHLPESRIGNILMRPVLREYEIPYLANPSVGSNVIPLADLMVSVPHGKYIKLWSKRLNKEVLPRLSCAHNFPSNSLPVYHFLCAMQTQGLRSWIGFNWGPILESKPFLPRVRYENSIFSPAIWNIVPDDTKQVPKIADKHFHKRALEFKKKRNIPDKVLLVQGDNKLLIDFNHELSVQMLFSEVKKKPFRLEEFLFDDQYPLVKRDEEVFTNQVILSFYKDKKPTNE</sequence>
<keyword evidence="3" id="KW-1185">Reference proteome</keyword>
<protein>
    <recommendedName>
        <fullName evidence="1">Lantibiotic dehydratase N-terminal domain-containing protein</fullName>
    </recommendedName>
</protein>
<accession>A0A0L8V555</accession>
<reference evidence="3" key="1">
    <citation type="submission" date="2015-07" db="EMBL/GenBank/DDBJ databases">
        <title>Genome sequencing of Sunxiuqinia dokdonensis strain SK.</title>
        <authorList>
            <person name="Ahn S."/>
            <person name="Kim B.-C."/>
        </authorList>
    </citation>
    <scope>NUCLEOTIDE SEQUENCE [LARGE SCALE GENOMIC DNA]</scope>
    <source>
        <strain evidence="3">SK</strain>
    </source>
</reference>
<dbReference type="Proteomes" id="UP000036958">
    <property type="component" value="Unassembled WGS sequence"/>
</dbReference>
<dbReference type="AlphaFoldDB" id="A0A0L8V555"/>
<name>A0A0L8V555_9BACT</name>
<evidence type="ECO:0000259" key="1">
    <source>
        <dbReference type="Pfam" id="PF04738"/>
    </source>
</evidence>
<dbReference type="PATRIC" id="fig|1409788.3.peg.3972"/>
<feature type="domain" description="Lantibiotic dehydratase N-terminal" evidence="1">
    <location>
        <begin position="56"/>
        <end position="710"/>
    </location>
</feature>
<dbReference type="OrthoDB" id="1273722at2"/>
<dbReference type="EMBL" id="LGIA01000192">
    <property type="protein sequence ID" value="KOH43327.1"/>
    <property type="molecule type" value="Genomic_DNA"/>
</dbReference>
<dbReference type="Pfam" id="PF04738">
    <property type="entry name" value="Lant_dehydr_N"/>
    <property type="match status" value="1"/>
</dbReference>